<dbReference type="SUPFAM" id="SSF51735">
    <property type="entry name" value="NAD(P)-binding Rossmann-fold domains"/>
    <property type="match status" value="1"/>
</dbReference>
<dbReference type="Pfam" id="PF13561">
    <property type="entry name" value="adh_short_C2"/>
    <property type="match status" value="1"/>
</dbReference>
<name>A0A3D8PBE9_9RHOB</name>
<dbReference type="Gene3D" id="3.40.50.720">
    <property type="entry name" value="NAD(P)-binding Rossmann-like Domain"/>
    <property type="match status" value="1"/>
</dbReference>
<dbReference type="EMBL" id="QFCQ01000037">
    <property type="protein sequence ID" value="RDW13390.1"/>
    <property type="molecule type" value="Genomic_DNA"/>
</dbReference>
<dbReference type="GO" id="GO:0030497">
    <property type="term" value="P:fatty acid elongation"/>
    <property type="evidence" value="ECO:0007669"/>
    <property type="project" value="TreeGrafter"/>
</dbReference>
<gene>
    <name evidence="3" type="ORF">DIE28_08415</name>
</gene>
<keyword evidence="4" id="KW-1185">Reference proteome</keyword>
<dbReference type="InterPro" id="IPR036291">
    <property type="entry name" value="NAD(P)-bd_dom_sf"/>
</dbReference>
<reference evidence="3 4" key="1">
    <citation type="submission" date="2018-05" db="EMBL/GenBank/DDBJ databases">
        <title>Whole genome sequencing of Paracoccus thiocyanatus SST.</title>
        <authorList>
            <person name="Ghosh W."/>
            <person name="Rameez M.J."/>
            <person name="Roy C."/>
        </authorList>
    </citation>
    <scope>NUCLEOTIDE SEQUENCE [LARGE SCALE GENOMIC DNA]</scope>
    <source>
        <strain evidence="3 4">SST</strain>
    </source>
</reference>
<dbReference type="Proteomes" id="UP000256679">
    <property type="component" value="Unassembled WGS sequence"/>
</dbReference>
<comment type="similarity">
    <text evidence="1">Belongs to the short-chain dehydrogenases/reductases (SDR) family.</text>
</comment>
<evidence type="ECO:0000256" key="1">
    <source>
        <dbReference type="ARBA" id="ARBA00006484"/>
    </source>
</evidence>
<comment type="caution">
    <text evidence="3">The sequence shown here is derived from an EMBL/GenBank/DDBJ whole genome shotgun (WGS) entry which is preliminary data.</text>
</comment>
<dbReference type="FunFam" id="3.40.50.720:FF:000084">
    <property type="entry name" value="Short-chain dehydrogenase reductase"/>
    <property type="match status" value="1"/>
</dbReference>
<dbReference type="SMART" id="SM00822">
    <property type="entry name" value="PKS_KR"/>
    <property type="match status" value="1"/>
</dbReference>
<evidence type="ECO:0000259" key="2">
    <source>
        <dbReference type="SMART" id="SM00822"/>
    </source>
</evidence>
<dbReference type="InterPro" id="IPR002347">
    <property type="entry name" value="SDR_fam"/>
</dbReference>
<dbReference type="PRINTS" id="PR00081">
    <property type="entry name" value="GDHRDH"/>
</dbReference>
<evidence type="ECO:0000313" key="4">
    <source>
        <dbReference type="Proteomes" id="UP000256679"/>
    </source>
</evidence>
<feature type="domain" description="Ketoreductase" evidence="2">
    <location>
        <begin position="4"/>
        <end position="169"/>
    </location>
</feature>
<accession>A0A3D8PBE9</accession>
<protein>
    <submittedName>
        <fullName evidence="3">3-oxoacyl-ACP reductase</fullName>
    </submittedName>
</protein>
<dbReference type="AlphaFoldDB" id="A0A3D8PBE9"/>
<dbReference type="InterPro" id="IPR020904">
    <property type="entry name" value="Sc_DH/Rdtase_CS"/>
</dbReference>
<dbReference type="PANTHER" id="PTHR42760">
    <property type="entry name" value="SHORT-CHAIN DEHYDROGENASES/REDUCTASES FAMILY MEMBER"/>
    <property type="match status" value="1"/>
</dbReference>
<proteinExistence type="inferred from homology"/>
<evidence type="ECO:0000313" key="3">
    <source>
        <dbReference type="EMBL" id="RDW13390.1"/>
    </source>
</evidence>
<sequence>MRGKVVIVTGGASGIGRSVVDRLSEEGAVAAVFDLPGPALDALASENLAGIEVFRLDITDEAAVTAAAKDLAKRHGAIHGVVNSAGIATVGPALEVEAETFRRILDVNVIGCYIVTRAAVAQMAGEGSVVNIASVSGMRGNEGRMAYGASKGAVIAMGNVLSVELAPLGVRVNTVAPGPVDTPMVVAHHSKELRAGWLNALSIKRYALPEEIAEATLFLLDGRKSGFVTGHTLAVDGGFLSRGTVNP</sequence>
<dbReference type="PANTHER" id="PTHR42760:SF123">
    <property type="entry name" value="OXIDOREDUCTASE"/>
    <property type="match status" value="1"/>
</dbReference>
<organism evidence="3 4">
    <name type="scientific">Paracoccus thiocyanatus</name>
    <dbReference type="NCBI Taxonomy" id="34006"/>
    <lineage>
        <taxon>Bacteria</taxon>
        <taxon>Pseudomonadati</taxon>
        <taxon>Pseudomonadota</taxon>
        <taxon>Alphaproteobacteria</taxon>
        <taxon>Rhodobacterales</taxon>
        <taxon>Paracoccaceae</taxon>
        <taxon>Paracoccus</taxon>
    </lineage>
</organism>
<dbReference type="InterPro" id="IPR057326">
    <property type="entry name" value="KR_dom"/>
</dbReference>
<dbReference type="PRINTS" id="PR00080">
    <property type="entry name" value="SDRFAMILY"/>
</dbReference>
<dbReference type="RefSeq" id="WP_115755630.1">
    <property type="nucleotide sequence ID" value="NZ_QFCQ01000037.1"/>
</dbReference>
<dbReference type="PROSITE" id="PS00061">
    <property type="entry name" value="ADH_SHORT"/>
    <property type="match status" value="1"/>
</dbReference>
<dbReference type="CDD" id="cd05233">
    <property type="entry name" value="SDR_c"/>
    <property type="match status" value="1"/>
</dbReference>
<dbReference type="GO" id="GO:0016616">
    <property type="term" value="F:oxidoreductase activity, acting on the CH-OH group of donors, NAD or NADP as acceptor"/>
    <property type="evidence" value="ECO:0007669"/>
    <property type="project" value="TreeGrafter"/>
</dbReference>